<dbReference type="GO" id="GO:0005739">
    <property type="term" value="C:mitochondrion"/>
    <property type="evidence" value="ECO:0007669"/>
    <property type="project" value="UniProtKB-SubCell"/>
</dbReference>
<reference evidence="3" key="1">
    <citation type="submission" date="2022-01" db="EMBL/GenBank/DDBJ databases">
        <authorList>
            <person name="King R."/>
        </authorList>
    </citation>
    <scope>NUCLEOTIDE SEQUENCE</scope>
</reference>
<evidence type="ECO:0000313" key="3">
    <source>
        <dbReference type="EMBL" id="CAG9762880.1"/>
    </source>
</evidence>
<dbReference type="AlphaFoldDB" id="A0A9N9MFV3"/>
<evidence type="ECO:0000256" key="1">
    <source>
        <dbReference type="ARBA" id="ARBA00004173"/>
    </source>
</evidence>
<keyword evidence="2" id="KW-0175">Coiled coil</keyword>
<dbReference type="InterPro" id="IPR019266">
    <property type="entry name" value="Ribosomal_mS27"/>
</dbReference>
<comment type="subcellular location">
    <subcellularLocation>
        <location evidence="1">Mitochondrion</location>
    </subcellularLocation>
</comment>
<dbReference type="PANTHER" id="PTHR21393:SF0">
    <property type="entry name" value="SMALL RIBOSOMAL SUBUNIT PROTEIN MS27"/>
    <property type="match status" value="1"/>
</dbReference>
<name>A0A9N9MFV3_9CUCU</name>
<evidence type="ECO:0000313" key="4">
    <source>
        <dbReference type="Proteomes" id="UP001152799"/>
    </source>
</evidence>
<feature type="coiled-coil region" evidence="2">
    <location>
        <begin position="343"/>
        <end position="370"/>
    </location>
</feature>
<accession>A0A9N9MFV3</accession>
<protein>
    <recommendedName>
        <fullName evidence="5">Mitochondrial ribosomal protein S27</fullName>
    </recommendedName>
</protein>
<evidence type="ECO:0000256" key="2">
    <source>
        <dbReference type="SAM" id="Coils"/>
    </source>
</evidence>
<gene>
    <name evidence="3" type="ORF">CEUTPL_LOCUS3551</name>
</gene>
<dbReference type="Pfam" id="PF10037">
    <property type="entry name" value="MRP-S27"/>
    <property type="match status" value="2"/>
</dbReference>
<dbReference type="EMBL" id="OU892288">
    <property type="protein sequence ID" value="CAG9762880.1"/>
    <property type="molecule type" value="Genomic_DNA"/>
</dbReference>
<evidence type="ECO:0008006" key="5">
    <source>
        <dbReference type="Google" id="ProtNLM"/>
    </source>
</evidence>
<dbReference type="PANTHER" id="PTHR21393">
    <property type="entry name" value="MITOCHONDRIAL 28S RIBOSOMAL PROTEIN S27"/>
    <property type="match status" value="1"/>
</dbReference>
<dbReference type="OrthoDB" id="19830at2759"/>
<sequence>MFKLIQLLPKRPLLHMKKARKNARTFLSQAYYCEDAWRQRLNSPLLQKINLEEFYYELEQRYQKSRSLNALDIDIFANAIQNDQFCDEILDLVHKLRLTADTGNAPESMSHAVIRLLAQNQRFDDLLDALDDRLNYGLFLDYFTANLLMDIFWKAKKYAHGARVASQLMLQEELEHPLSNDLALLHCYNYLLKPEGWPVQEPPVEPEEEIKIRVKYLRNPWNDDHFDLREDKKIIGKTLAMIGKGKTDPLYQSFHILGLALYQKPYNNIPVTTPLYKEILDLLPEPHTFETESIDVNTKLIDNVKNSFTKTHQQDINQQCKIYQQWEQNRLKSMEDQKQRLHTAKRLENIKDLKQALKEKEEKLWFFENEEQIDLAIDAKTKFYPKRWFGHKKKPRHVDEGYIPPQ</sequence>
<organism evidence="3 4">
    <name type="scientific">Ceutorhynchus assimilis</name>
    <name type="common">cabbage seed weevil</name>
    <dbReference type="NCBI Taxonomy" id="467358"/>
    <lineage>
        <taxon>Eukaryota</taxon>
        <taxon>Metazoa</taxon>
        <taxon>Ecdysozoa</taxon>
        <taxon>Arthropoda</taxon>
        <taxon>Hexapoda</taxon>
        <taxon>Insecta</taxon>
        <taxon>Pterygota</taxon>
        <taxon>Neoptera</taxon>
        <taxon>Endopterygota</taxon>
        <taxon>Coleoptera</taxon>
        <taxon>Polyphaga</taxon>
        <taxon>Cucujiformia</taxon>
        <taxon>Curculionidae</taxon>
        <taxon>Ceutorhynchinae</taxon>
        <taxon>Ceutorhynchus</taxon>
    </lineage>
</organism>
<proteinExistence type="predicted"/>
<dbReference type="InterPro" id="IPR034913">
    <property type="entry name" value="mS27/PTCD2"/>
</dbReference>
<keyword evidence="4" id="KW-1185">Reference proteome</keyword>
<dbReference type="Proteomes" id="UP001152799">
    <property type="component" value="Chromosome 12"/>
</dbReference>